<evidence type="ECO:0000313" key="1">
    <source>
        <dbReference type="EMBL" id="MCI66921.1"/>
    </source>
</evidence>
<feature type="non-terminal residue" evidence="1">
    <location>
        <position position="71"/>
    </location>
</feature>
<dbReference type="EMBL" id="LXQA010705138">
    <property type="protein sequence ID" value="MCI66921.1"/>
    <property type="molecule type" value="Genomic_DNA"/>
</dbReference>
<reference evidence="1 2" key="1">
    <citation type="journal article" date="2018" name="Front. Plant Sci.">
        <title>Red Clover (Trifolium pratense) and Zigzag Clover (T. medium) - A Picture of Genomic Similarities and Differences.</title>
        <authorList>
            <person name="Dluhosova J."/>
            <person name="Istvanek J."/>
            <person name="Nedelnik J."/>
            <person name="Repkova J."/>
        </authorList>
    </citation>
    <scope>NUCLEOTIDE SEQUENCE [LARGE SCALE GENOMIC DNA]</scope>
    <source>
        <strain evidence="2">cv. 10/8</strain>
        <tissue evidence="1">Leaf</tissue>
    </source>
</reference>
<organism evidence="1 2">
    <name type="scientific">Trifolium medium</name>
    <dbReference type="NCBI Taxonomy" id="97028"/>
    <lineage>
        <taxon>Eukaryota</taxon>
        <taxon>Viridiplantae</taxon>
        <taxon>Streptophyta</taxon>
        <taxon>Embryophyta</taxon>
        <taxon>Tracheophyta</taxon>
        <taxon>Spermatophyta</taxon>
        <taxon>Magnoliopsida</taxon>
        <taxon>eudicotyledons</taxon>
        <taxon>Gunneridae</taxon>
        <taxon>Pentapetalae</taxon>
        <taxon>rosids</taxon>
        <taxon>fabids</taxon>
        <taxon>Fabales</taxon>
        <taxon>Fabaceae</taxon>
        <taxon>Papilionoideae</taxon>
        <taxon>50 kb inversion clade</taxon>
        <taxon>NPAAA clade</taxon>
        <taxon>Hologalegina</taxon>
        <taxon>IRL clade</taxon>
        <taxon>Trifolieae</taxon>
        <taxon>Trifolium</taxon>
    </lineage>
</organism>
<dbReference type="Proteomes" id="UP000265520">
    <property type="component" value="Unassembled WGS sequence"/>
</dbReference>
<keyword evidence="2" id="KW-1185">Reference proteome</keyword>
<protein>
    <submittedName>
        <fullName evidence="1">Uncharacterized protein</fullName>
    </submittedName>
</protein>
<name>A0A392U0J0_9FABA</name>
<comment type="caution">
    <text evidence="1">The sequence shown here is derived from an EMBL/GenBank/DDBJ whole genome shotgun (WGS) entry which is preliminary data.</text>
</comment>
<evidence type="ECO:0000313" key="2">
    <source>
        <dbReference type="Proteomes" id="UP000265520"/>
    </source>
</evidence>
<accession>A0A392U0J0</accession>
<sequence length="71" mass="7698">MNQPTHPAVVEPPVLTTLTSQGGFSAQNTVWPPHGFPVGYSFPGYMPTEIWPAPQNTQAPPNQVETLNTQP</sequence>
<proteinExistence type="predicted"/>
<dbReference type="AlphaFoldDB" id="A0A392U0J0"/>